<comment type="caution">
    <text evidence="3">The sequence shown here is derived from an EMBL/GenBank/DDBJ whole genome shotgun (WGS) entry which is preliminary data.</text>
</comment>
<evidence type="ECO:0000313" key="3">
    <source>
        <dbReference type="EMBL" id="TRX93921.1"/>
    </source>
</evidence>
<feature type="region of interest" description="Disordered" evidence="1">
    <location>
        <begin position="84"/>
        <end position="108"/>
    </location>
</feature>
<dbReference type="AlphaFoldDB" id="A0A553I158"/>
<feature type="chain" id="PRO_5021938573" evidence="2">
    <location>
        <begin position="19"/>
        <end position="108"/>
    </location>
</feature>
<dbReference type="Proteomes" id="UP000319160">
    <property type="component" value="Unassembled WGS sequence"/>
</dbReference>
<evidence type="ECO:0000313" key="4">
    <source>
        <dbReference type="Proteomes" id="UP000319160"/>
    </source>
</evidence>
<sequence>MMLKCASWTTLLTLPTLRLDGPACRGVVEMGKMGNMEMEISATPAKDPGRLVSAHWKSPGKASSIHMKASLSLSAVRCRVQQTAKASTQESRLQSDTSLSEAQPYNAQ</sequence>
<name>A0A553I158_9PEZI</name>
<keyword evidence="2" id="KW-0732">Signal</keyword>
<gene>
    <name evidence="3" type="ORF">FHL15_005303</name>
</gene>
<dbReference type="EMBL" id="VFLP01000026">
    <property type="protein sequence ID" value="TRX93921.1"/>
    <property type="molecule type" value="Genomic_DNA"/>
</dbReference>
<proteinExistence type="predicted"/>
<evidence type="ECO:0000256" key="2">
    <source>
        <dbReference type="SAM" id="SignalP"/>
    </source>
</evidence>
<protein>
    <submittedName>
        <fullName evidence="3">Uncharacterized protein</fullName>
    </submittedName>
</protein>
<accession>A0A553I158</accession>
<feature type="signal peptide" evidence="2">
    <location>
        <begin position="1"/>
        <end position="18"/>
    </location>
</feature>
<organism evidence="3 4">
    <name type="scientific">Xylaria flabelliformis</name>
    <dbReference type="NCBI Taxonomy" id="2512241"/>
    <lineage>
        <taxon>Eukaryota</taxon>
        <taxon>Fungi</taxon>
        <taxon>Dikarya</taxon>
        <taxon>Ascomycota</taxon>
        <taxon>Pezizomycotina</taxon>
        <taxon>Sordariomycetes</taxon>
        <taxon>Xylariomycetidae</taxon>
        <taxon>Xylariales</taxon>
        <taxon>Xylariaceae</taxon>
        <taxon>Xylaria</taxon>
    </lineage>
</organism>
<reference evidence="4" key="1">
    <citation type="submission" date="2019-06" db="EMBL/GenBank/DDBJ databases">
        <title>Draft genome sequence of the griseofulvin-producing fungus Xylaria cubensis strain G536.</title>
        <authorList>
            <person name="Mead M.E."/>
            <person name="Raja H.A."/>
            <person name="Steenwyk J.L."/>
            <person name="Knowles S.L."/>
            <person name="Oberlies N.H."/>
            <person name="Rokas A."/>
        </authorList>
    </citation>
    <scope>NUCLEOTIDE SEQUENCE [LARGE SCALE GENOMIC DNA]</scope>
    <source>
        <strain evidence="4">G536</strain>
    </source>
</reference>
<keyword evidence="4" id="KW-1185">Reference proteome</keyword>
<evidence type="ECO:0000256" key="1">
    <source>
        <dbReference type="SAM" id="MobiDB-lite"/>
    </source>
</evidence>